<sequence length="247" mass="26599">MNISIPWVFISGGSRGIGKGIVKMLATQNYHVVFTYKSSTSEAQILCQEIQQQGYSCEGHQCDVSNAEEVATLSAKLISQYGPPYAIINNAGITQDALLINMKEEEWHNVISTNLSSVYLVNHAFLPEMLTAGEGCIIHMSSVTAFKANSGQVNYAATKAAMIGITRSLAVEVGRFNIRVNTVAPGLINTDMLDHIPVPHKKKLLSNIPLGRLGSVEDIALTINFLLSPGGRYITGQAFVIDGGMTA</sequence>
<dbReference type="PATRIC" id="fig|286156.4.peg.4852"/>
<dbReference type="PROSITE" id="PS00061">
    <property type="entry name" value="ADH_SHORT"/>
    <property type="match status" value="1"/>
</dbReference>
<dbReference type="InterPro" id="IPR057326">
    <property type="entry name" value="KR_dom"/>
</dbReference>
<organism evidence="4 5">
    <name type="scientific">Photorhabdus australis subsp. thailandensis</name>
    <dbReference type="NCBI Taxonomy" id="2805096"/>
    <lineage>
        <taxon>Bacteria</taxon>
        <taxon>Pseudomonadati</taxon>
        <taxon>Pseudomonadota</taxon>
        <taxon>Gammaproteobacteria</taxon>
        <taxon>Enterobacterales</taxon>
        <taxon>Morganellaceae</taxon>
        <taxon>Photorhabdus</taxon>
    </lineage>
</organism>
<dbReference type="STRING" id="286156.Ppb6_04218"/>
<protein>
    <submittedName>
        <fullName evidence="4">3-oxoacyl-[acyl-carrier-protein] reductase FabG</fullName>
        <ecNumber evidence="4">1.1.1.100</ecNumber>
    </submittedName>
</protein>
<evidence type="ECO:0000256" key="2">
    <source>
        <dbReference type="ARBA" id="ARBA00023002"/>
    </source>
</evidence>
<dbReference type="PANTHER" id="PTHR42879:SF2">
    <property type="entry name" value="3-OXOACYL-[ACYL-CARRIER-PROTEIN] REDUCTASE FABG"/>
    <property type="match status" value="1"/>
</dbReference>
<evidence type="ECO:0000313" key="5">
    <source>
        <dbReference type="Proteomes" id="UP000093476"/>
    </source>
</evidence>
<dbReference type="SMART" id="SM00822">
    <property type="entry name" value="PKS_KR"/>
    <property type="match status" value="1"/>
</dbReference>
<keyword evidence="2 4" id="KW-0560">Oxidoreductase</keyword>
<dbReference type="RefSeq" id="WP_065824730.1">
    <property type="nucleotide sequence ID" value="NZ_CAWMQZ010000202.1"/>
</dbReference>
<dbReference type="NCBIfam" id="NF009466">
    <property type="entry name" value="PRK12826.1-2"/>
    <property type="match status" value="1"/>
</dbReference>
<dbReference type="EC" id="1.1.1.100" evidence="4"/>
<proteinExistence type="inferred from homology"/>
<dbReference type="InterPro" id="IPR036291">
    <property type="entry name" value="NAD(P)-bd_dom_sf"/>
</dbReference>
<dbReference type="Proteomes" id="UP000093476">
    <property type="component" value="Unassembled WGS sequence"/>
</dbReference>
<dbReference type="InterPro" id="IPR002347">
    <property type="entry name" value="SDR_fam"/>
</dbReference>
<dbReference type="SUPFAM" id="SSF51735">
    <property type="entry name" value="NAD(P)-binding Rossmann-fold domains"/>
    <property type="match status" value="1"/>
</dbReference>
<dbReference type="GO" id="GO:0004316">
    <property type="term" value="F:3-oxoacyl-[acyl-carrier-protein] reductase (NADPH) activity"/>
    <property type="evidence" value="ECO:0007669"/>
    <property type="project" value="UniProtKB-EC"/>
</dbReference>
<reference evidence="4 5" key="1">
    <citation type="submission" date="2015-12" db="EMBL/GenBank/DDBJ databases">
        <title>Genome comparisons provide insights into the role of secondary metabolites in the pathogenic phase of the Photorhabdus life cycle.</title>
        <authorList>
            <person name="Tobias N.J."/>
            <person name="Mishra B."/>
            <person name="Gupta D.K."/>
            <person name="Thines M."/>
            <person name="Stinear T.P."/>
            <person name="Bode H.B."/>
        </authorList>
    </citation>
    <scope>NUCLEOTIDE SEQUENCE [LARGE SCALE GENOMIC DNA]</scope>
    <source>
        <strain evidence="4 5">PB68.1</strain>
    </source>
</reference>
<dbReference type="PRINTS" id="PR00080">
    <property type="entry name" value="SDRFAMILY"/>
</dbReference>
<dbReference type="PRINTS" id="PR00081">
    <property type="entry name" value="GDHRDH"/>
</dbReference>
<dbReference type="InterPro" id="IPR050259">
    <property type="entry name" value="SDR"/>
</dbReference>
<comment type="similarity">
    <text evidence="1">Belongs to the short-chain dehydrogenases/reductases (SDR) family.</text>
</comment>
<evidence type="ECO:0000313" key="4">
    <source>
        <dbReference type="EMBL" id="OCQ50447.1"/>
    </source>
</evidence>
<name>A0A1C0TXP9_9GAMM</name>
<evidence type="ECO:0000259" key="3">
    <source>
        <dbReference type="SMART" id="SM00822"/>
    </source>
</evidence>
<keyword evidence="5" id="KW-1185">Reference proteome</keyword>
<dbReference type="GO" id="GO:0032787">
    <property type="term" value="P:monocarboxylic acid metabolic process"/>
    <property type="evidence" value="ECO:0007669"/>
    <property type="project" value="UniProtKB-ARBA"/>
</dbReference>
<dbReference type="Pfam" id="PF13561">
    <property type="entry name" value="adh_short_C2"/>
    <property type="match status" value="1"/>
</dbReference>
<dbReference type="InterPro" id="IPR020904">
    <property type="entry name" value="Sc_DH/Rdtase_CS"/>
</dbReference>
<accession>A0A1C0TXP9</accession>
<evidence type="ECO:0000256" key="1">
    <source>
        <dbReference type="ARBA" id="ARBA00006484"/>
    </source>
</evidence>
<dbReference type="EMBL" id="LOMY01000202">
    <property type="protein sequence ID" value="OCQ50447.1"/>
    <property type="molecule type" value="Genomic_DNA"/>
</dbReference>
<dbReference type="FunFam" id="3.40.50.720:FF:000173">
    <property type="entry name" value="3-oxoacyl-[acyl-carrier protein] reductase"/>
    <property type="match status" value="1"/>
</dbReference>
<dbReference type="Gene3D" id="3.40.50.720">
    <property type="entry name" value="NAD(P)-binding Rossmann-like Domain"/>
    <property type="match status" value="1"/>
</dbReference>
<dbReference type="AlphaFoldDB" id="A0A1C0TXP9"/>
<dbReference type="PANTHER" id="PTHR42879">
    <property type="entry name" value="3-OXOACYL-(ACYL-CARRIER-PROTEIN) REDUCTASE"/>
    <property type="match status" value="1"/>
</dbReference>
<comment type="caution">
    <text evidence="4">The sequence shown here is derived from an EMBL/GenBank/DDBJ whole genome shotgun (WGS) entry which is preliminary data.</text>
</comment>
<gene>
    <name evidence="4" type="primary">fabG_4</name>
    <name evidence="4" type="ORF">Ppb6_04218</name>
</gene>
<feature type="domain" description="Ketoreductase" evidence="3">
    <location>
        <begin position="6"/>
        <end position="219"/>
    </location>
</feature>